<dbReference type="Pfam" id="PF08022">
    <property type="entry name" value="FAD_binding_8"/>
    <property type="match status" value="1"/>
</dbReference>
<feature type="compositionally biased region" description="Polar residues" evidence="8">
    <location>
        <begin position="598"/>
        <end position="623"/>
    </location>
</feature>
<feature type="compositionally biased region" description="Basic and acidic residues" evidence="8">
    <location>
        <begin position="628"/>
        <end position="639"/>
    </location>
</feature>
<keyword evidence="6 9" id="KW-0472">Membrane</keyword>
<accession>A0A194V0H9</accession>
<feature type="transmembrane region" description="Helical" evidence="9">
    <location>
        <begin position="786"/>
        <end position="806"/>
    </location>
</feature>
<feature type="region of interest" description="Disordered" evidence="8">
    <location>
        <begin position="597"/>
        <end position="698"/>
    </location>
</feature>
<dbReference type="InterPro" id="IPR013130">
    <property type="entry name" value="Fe3_Rdtase_TM_dom"/>
</dbReference>
<dbReference type="Proteomes" id="UP000078576">
    <property type="component" value="Unassembled WGS sequence"/>
</dbReference>
<dbReference type="STRING" id="694573.A0A194V0H9"/>
<feature type="transmembrane region" description="Helical" evidence="9">
    <location>
        <begin position="940"/>
        <end position="960"/>
    </location>
</feature>
<feature type="transmembrane region" description="Helical" evidence="9">
    <location>
        <begin position="176"/>
        <end position="199"/>
    </location>
</feature>
<sequence length="1371" mass="150967">MWDFGADNRGPEMAIVSIVVTSLTVIAVSLRCYTMVAILKRFMIEDWLAVITCLFQVAFCAFVLLGVSHGLGAHVENVPVDERPKALVWKWAGQIAYIVVSTMVKFVVGIFLLRLCVESGWQRITIWVLLVLVGVFNAFYVFIAIFQCQPVAFYWWRYTTNPPVIGKCNGHTLATVPTYIAVLLGIAGDLILALLPITLIKKAKLDRKTKISVVCVLSLGSLASVATIARIPYAQQLLSNPDYLASFADLAIWSIVECGIAITASSLATLRPLFVKLSILASNHFSTQFTSIKVGSPVLPMFSNHNTTTSISASRRNKAQDNKSNHDNTQNNNNRNTAMTAMTGTTAASGSHRWTSLRDKTDGIQVEKQFEMSVMTREPSEDSIDQLKADANEVIYPGIAKLSASRDRQLYGSLRSSPRSSIAPIQTSLWDAQTIVPSTTSAGSSISSINGAWPLDTSGYHKTATQSPRSVRSTRKFRQSQRQTQNSMATTFGGVGLAHTDDATRQTPQPPRLRHTSTHSADSGLPNPGTPLSPAPSFHFPNRRQHQSIASTASGTSRASTLAPDRSRGTFGASAGLSHPLGGRQFSNGDYVSGVNADFTNSPTTPGNPQMTPTVGSPASSNARFPYHKQEMMREARDERRRKRSSAFTAGGSSTLNLELGDGSDQELAGPQQPLLDGDGAPTPLSPLRSHPPLSPRGYHSPGIIIRFNASGLSMDIAMTNHDLQGQPPERWIAEAFRESARLGRLVESLDVYQIFRREDDFEIPPEQMEYLRELIRVLLDGRDIVAAYNYAMLALLALFTALHLWEKRRCRKQWQQKIRLLELEYFFCFADRAGYIFIVNLPLLYLLAAKNQPLKLLTGRSYESLNIFHRRVGEFMCFEGVVHFIGMLIWQFTLEPDWLTGDMDAWAYFTHPLVVEGIITFLSYELLYFTSLGSFRQRWYELFLASHVTLQILALIFLYLHFHTARPYVLASLVIFVVDRAIWRLGLKSTTLTADLTVLPDGETIMLSANWEQPTSRSSWVPWPRQNIRHGWKPTDHVFLTVPALGRTHALQAHPFTIASAAPSAHLTISGDDRQDPTHCWLSLLIRAHKGFTADLLNYAHRHQHVPVRLDGPYGSTHALDMLRAADNAILVAGGSGIAVTFPLVWALLMDGHVEGSHDDDVPYDHDTTKRGMYRRGKTALRKVHMLWVIHSDEHRAWIPQEMLDELVAAGLDLIVPPPTTVSGRPDVVGTVDGWIEEASACGEQTAVVVSGPDGLNRMVRNTCTQAIGRGADVHTAVEKFGCPPGPEAEDEGEVGLLPPTEVAVAGSDADADAQVDAGIDPDSDSDPDVDGALVMVFTGVIVPKREDAKEVTEASAATWTPLQNAENDD</sequence>
<feature type="transmembrane region" description="Helical" evidence="9">
    <location>
        <begin position="906"/>
        <end position="928"/>
    </location>
</feature>
<dbReference type="SFLD" id="SFLDG01168">
    <property type="entry name" value="Ferric_reductase_subgroup_(FRE"/>
    <property type="match status" value="1"/>
</dbReference>
<gene>
    <name evidence="11" type="ORF">VP1G_04697</name>
</gene>
<reference evidence="12" key="1">
    <citation type="submission" date="2014-12" db="EMBL/GenBank/DDBJ databases">
        <title>Genome Sequence of Valsa Canker Pathogens Uncovers a Specific Adaption of Colonization on Woody Bark.</title>
        <authorList>
            <person name="Yin Z."/>
            <person name="Liu H."/>
            <person name="Gao X."/>
            <person name="Li Z."/>
            <person name="Song N."/>
            <person name="Ke X."/>
            <person name="Dai Q."/>
            <person name="Wu Y."/>
            <person name="Sun Y."/>
            <person name="Xu J.-R."/>
            <person name="Kang Z.K."/>
            <person name="Wang L."/>
            <person name="Huang L."/>
        </authorList>
    </citation>
    <scope>NUCLEOTIDE SEQUENCE [LARGE SCALE GENOMIC DNA]</scope>
    <source>
        <strain evidence="12">SXYL134</strain>
    </source>
</reference>
<feature type="transmembrane region" description="Helical" evidence="9">
    <location>
        <begin position="91"/>
        <end position="113"/>
    </location>
</feature>
<evidence type="ECO:0000313" key="11">
    <source>
        <dbReference type="EMBL" id="KUI57423.1"/>
    </source>
</evidence>
<evidence type="ECO:0000256" key="5">
    <source>
        <dbReference type="ARBA" id="ARBA00023065"/>
    </source>
</evidence>
<dbReference type="Pfam" id="PF01794">
    <property type="entry name" value="Ferric_reduct"/>
    <property type="match status" value="1"/>
</dbReference>
<feature type="region of interest" description="Disordered" evidence="8">
    <location>
        <begin position="455"/>
        <end position="583"/>
    </location>
</feature>
<keyword evidence="3 9" id="KW-0812">Transmembrane</keyword>
<keyword evidence="4 9" id="KW-1133">Transmembrane helix</keyword>
<name>A0A194V0H9_CYTMA</name>
<feature type="region of interest" description="Disordered" evidence="8">
    <location>
        <begin position="306"/>
        <end position="337"/>
    </location>
</feature>
<dbReference type="PROSITE" id="PS51384">
    <property type="entry name" value="FAD_FR"/>
    <property type="match status" value="1"/>
</dbReference>
<keyword evidence="5" id="KW-0406">Ion transport</keyword>
<feature type="compositionally biased region" description="Low complexity" evidence="8">
    <location>
        <begin position="682"/>
        <end position="692"/>
    </location>
</feature>
<organism evidence="11 12">
    <name type="scientific">Cytospora mali</name>
    <name type="common">Apple Valsa canker fungus</name>
    <name type="synonym">Valsa mali</name>
    <dbReference type="NCBI Taxonomy" id="578113"/>
    <lineage>
        <taxon>Eukaryota</taxon>
        <taxon>Fungi</taxon>
        <taxon>Dikarya</taxon>
        <taxon>Ascomycota</taxon>
        <taxon>Pezizomycotina</taxon>
        <taxon>Sordariomycetes</taxon>
        <taxon>Sordariomycetidae</taxon>
        <taxon>Diaporthales</taxon>
        <taxon>Cytosporaceae</taxon>
        <taxon>Cytospora</taxon>
    </lineage>
</organism>
<dbReference type="GO" id="GO:0015677">
    <property type="term" value="P:copper ion import"/>
    <property type="evidence" value="ECO:0007669"/>
    <property type="project" value="TreeGrafter"/>
</dbReference>
<evidence type="ECO:0000256" key="2">
    <source>
        <dbReference type="ARBA" id="ARBA00022448"/>
    </source>
</evidence>
<feature type="compositionally biased region" description="Low complexity" evidence="8">
    <location>
        <begin position="548"/>
        <end position="561"/>
    </location>
</feature>
<dbReference type="SFLD" id="SFLDS00052">
    <property type="entry name" value="Ferric_Reductase_Domain"/>
    <property type="match status" value="1"/>
</dbReference>
<keyword evidence="7" id="KW-0325">Glycoprotein</keyword>
<evidence type="ECO:0000256" key="1">
    <source>
        <dbReference type="ARBA" id="ARBA00004141"/>
    </source>
</evidence>
<dbReference type="Gene3D" id="3.40.50.80">
    <property type="entry name" value="Nucleotide-binding domain of ferredoxin-NADP reductase (FNR) module"/>
    <property type="match status" value="1"/>
</dbReference>
<evidence type="ECO:0000256" key="4">
    <source>
        <dbReference type="ARBA" id="ARBA00022989"/>
    </source>
</evidence>
<evidence type="ECO:0000259" key="10">
    <source>
        <dbReference type="PROSITE" id="PS51384"/>
    </source>
</evidence>
<dbReference type="SUPFAM" id="SSF52343">
    <property type="entry name" value="Ferredoxin reductase-like, C-terminal NADP-linked domain"/>
    <property type="match status" value="1"/>
</dbReference>
<dbReference type="InterPro" id="IPR017927">
    <property type="entry name" value="FAD-bd_FR_type"/>
</dbReference>
<evidence type="ECO:0000256" key="3">
    <source>
        <dbReference type="ARBA" id="ARBA00022692"/>
    </source>
</evidence>
<feature type="transmembrane region" description="Helical" evidence="9">
    <location>
        <begin position="13"/>
        <end position="36"/>
    </location>
</feature>
<keyword evidence="2" id="KW-0813">Transport</keyword>
<dbReference type="Pfam" id="PF20684">
    <property type="entry name" value="Fung_rhodopsin"/>
    <property type="match status" value="1"/>
</dbReference>
<dbReference type="InterPro" id="IPR013112">
    <property type="entry name" value="FAD-bd_8"/>
</dbReference>
<dbReference type="GO" id="GO:0006879">
    <property type="term" value="P:intracellular iron ion homeostasis"/>
    <property type="evidence" value="ECO:0007669"/>
    <property type="project" value="TreeGrafter"/>
</dbReference>
<evidence type="ECO:0000256" key="9">
    <source>
        <dbReference type="SAM" id="Phobius"/>
    </source>
</evidence>
<evidence type="ECO:0000256" key="8">
    <source>
        <dbReference type="SAM" id="MobiDB-lite"/>
    </source>
</evidence>
<feature type="compositionally biased region" description="Polar residues" evidence="8">
    <location>
        <begin position="480"/>
        <end position="490"/>
    </location>
</feature>
<dbReference type="CDD" id="cd06186">
    <property type="entry name" value="NOX_Duox_like_FAD_NADP"/>
    <property type="match status" value="1"/>
</dbReference>
<dbReference type="PANTHER" id="PTHR32361:SF9">
    <property type="entry name" value="FERRIC REDUCTASE TRANSMEMBRANE COMPONENT 3-RELATED"/>
    <property type="match status" value="1"/>
</dbReference>
<comment type="subcellular location">
    <subcellularLocation>
        <location evidence="1">Membrane</location>
        <topology evidence="1">Multi-pass membrane protein</topology>
    </subcellularLocation>
</comment>
<dbReference type="GO" id="GO:0000293">
    <property type="term" value="F:ferric-chelate reductase activity"/>
    <property type="evidence" value="ECO:0007669"/>
    <property type="project" value="TreeGrafter"/>
</dbReference>
<feature type="domain" description="FAD-binding FR-type" evidence="10">
    <location>
        <begin position="938"/>
        <end position="1121"/>
    </location>
</feature>
<evidence type="ECO:0000256" key="7">
    <source>
        <dbReference type="ARBA" id="ARBA00023180"/>
    </source>
</evidence>
<protein>
    <submittedName>
        <fullName evidence="11">Ferric/cupric reductase transmembrane component 7</fullName>
    </submittedName>
</protein>
<dbReference type="InterPro" id="IPR049326">
    <property type="entry name" value="Rhodopsin_dom_fungi"/>
</dbReference>
<dbReference type="InterPro" id="IPR039261">
    <property type="entry name" value="FNR_nucleotide-bd"/>
</dbReference>
<dbReference type="GO" id="GO:0006826">
    <property type="term" value="P:iron ion transport"/>
    <property type="evidence" value="ECO:0007669"/>
    <property type="project" value="TreeGrafter"/>
</dbReference>
<feature type="compositionally biased region" description="Low complexity" evidence="8">
    <location>
        <begin position="328"/>
        <end position="337"/>
    </location>
</feature>
<dbReference type="PANTHER" id="PTHR32361">
    <property type="entry name" value="FERRIC/CUPRIC REDUCTASE TRANSMEMBRANE COMPONENT"/>
    <property type="match status" value="1"/>
</dbReference>
<dbReference type="GO" id="GO:0005886">
    <property type="term" value="C:plasma membrane"/>
    <property type="evidence" value="ECO:0007669"/>
    <property type="project" value="TreeGrafter"/>
</dbReference>
<feature type="transmembrane region" description="Helical" evidence="9">
    <location>
        <begin position="834"/>
        <end position="852"/>
    </location>
</feature>
<dbReference type="EMBL" id="KN714699">
    <property type="protein sequence ID" value="KUI57423.1"/>
    <property type="molecule type" value="Genomic_DNA"/>
</dbReference>
<dbReference type="InterPro" id="IPR051410">
    <property type="entry name" value="Ferric/Cupric_Reductase"/>
</dbReference>
<feature type="transmembrane region" description="Helical" evidence="9">
    <location>
        <begin position="211"/>
        <end position="231"/>
    </location>
</feature>
<dbReference type="OrthoDB" id="17725at2759"/>
<evidence type="ECO:0000313" key="12">
    <source>
        <dbReference type="Proteomes" id="UP000078576"/>
    </source>
</evidence>
<feature type="transmembrane region" description="Helical" evidence="9">
    <location>
        <begin position="125"/>
        <end position="156"/>
    </location>
</feature>
<feature type="region of interest" description="Disordered" evidence="8">
    <location>
        <begin position="1347"/>
        <end position="1371"/>
    </location>
</feature>
<keyword evidence="12" id="KW-1185">Reference proteome</keyword>
<proteinExistence type="predicted"/>
<feature type="compositionally biased region" description="Polar residues" evidence="8">
    <location>
        <begin position="1357"/>
        <end position="1371"/>
    </location>
</feature>
<evidence type="ECO:0000256" key="6">
    <source>
        <dbReference type="ARBA" id="ARBA00023136"/>
    </source>
</evidence>
<feature type="transmembrane region" description="Helical" evidence="9">
    <location>
        <begin position="48"/>
        <end position="71"/>
    </location>
</feature>